<protein>
    <submittedName>
        <fullName evidence="11">Peptidase M2</fullName>
    </submittedName>
</protein>
<reference evidence="11" key="2">
    <citation type="submission" date="2020-09" db="EMBL/GenBank/DDBJ databases">
        <authorList>
            <person name="Sun Q."/>
            <person name="Kim S."/>
        </authorList>
    </citation>
    <scope>NUCLEOTIDE SEQUENCE</scope>
    <source>
        <strain evidence="11">KCTC 32513</strain>
    </source>
</reference>
<feature type="binding site" evidence="7">
    <location>
        <position position="445"/>
    </location>
    <ligand>
        <name>Zn(2+)</name>
        <dbReference type="ChEBI" id="CHEBI:29105"/>
        <label>1</label>
        <note>catalytic</note>
    </ligand>
</feature>
<dbReference type="PANTHER" id="PTHR10514">
    <property type="entry name" value="ANGIOTENSIN-CONVERTING ENZYME"/>
    <property type="match status" value="1"/>
</dbReference>
<feature type="binding site" evidence="9">
    <location>
        <position position="445"/>
    </location>
    <ligand>
        <name>Zn(2+)</name>
        <dbReference type="ChEBI" id="CHEBI:29105"/>
        <label>2</label>
        <note>catalytic</note>
    </ligand>
</feature>
<evidence type="ECO:0000256" key="1">
    <source>
        <dbReference type="ARBA" id="ARBA00022729"/>
    </source>
</evidence>
<dbReference type="SUPFAM" id="SSF55486">
    <property type="entry name" value="Metalloproteases ('zincins'), catalytic domain"/>
    <property type="match status" value="1"/>
</dbReference>
<evidence type="ECO:0000313" key="12">
    <source>
        <dbReference type="Proteomes" id="UP000634004"/>
    </source>
</evidence>
<dbReference type="GO" id="GO:0006508">
    <property type="term" value="P:proteolysis"/>
    <property type="evidence" value="ECO:0007669"/>
    <property type="project" value="InterPro"/>
</dbReference>
<keyword evidence="3" id="KW-0325">Glycoprotein</keyword>
<feature type="binding site" evidence="7">
    <location>
        <position position="417"/>
    </location>
    <ligand>
        <name>Zn(2+)</name>
        <dbReference type="ChEBI" id="CHEBI:29105"/>
        <label>1</label>
        <note>catalytic</note>
    </ligand>
</feature>
<dbReference type="Gene3D" id="1.10.1370.30">
    <property type="match status" value="1"/>
</dbReference>
<feature type="binding site" evidence="9">
    <location>
        <position position="417"/>
    </location>
    <ligand>
        <name>Zn(2+)</name>
        <dbReference type="ChEBI" id="CHEBI:29105"/>
        <label>2</label>
        <note>catalytic</note>
    </ligand>
</feature>
<feature type="binding site" evidence="6">
    <location>
        <position position="257"/>
    </location>
    <ligand>
        <name>chloride</name>
        <dbReference type="ChEBI" id="CHEBI:17996"/>
        <label>1</label>
    </ligand>
</feature>
<dbReference type="PRINTS" id="PR00791">
    <property type="entry name" value="PEPDIPTASEA"/>
</dbReference>
<dbReference type="PANTHER" id="PTHR10514:SF27">
    <property type="entry name" value="ANGIOTENSIN-CONVERTING ENZYME"/>
    <property type="match status" value="1"/>
</dbReference>
<dbReference type="PROSITE" id="PS52011">
    <property type="entry name" value="PEPTIDASE_M2"/>
    <property type="match status" value="1"/>
</dbReference>
<evidence type="ECO:0000256" key="8">
    <source>
        <dbReference type="PIRSR" id="PIRSR601548-4"/>
    </source>
</evidence>
<keyword evidence="12" id="KW-1185">Reference proteome</keyword>
<feature type="active site" description="Proton acceptor 2" evidence="5">
    <location>
        <position position="418"/>
    </location>
</feature>
<feature type="chain" id="PRO_5035211628" evidence="10">
    <location>
        <begin position="25"/>
        <end position="653"/>
    </location>
</feature>
<dbReference type="FunFam" id="1.10.1370.30:FF:000005">
    <property type="entry name" value="Angiotensin-converting enzyme"/>
    <property type="match status" value="1"/>
</dbReference>
<evidence type="ECO:0000256" key="3">
    <source>
        <dbReference type="ARBA" id="ARBA00023180"/>
    </source>
</evidence>
<comment type="caution">
    <text evidence="11">The sequence shown here is derived from an EMBL/GenBank/DDBJ whole genome shotgun (WGS) entry which is preliminary data.</text>
</comment>
<feature type="binding site" evidence="6">
    <location>
        <position position="556"/>
    </location>
    <ligand>
        <name>chloride</name>
        <dbReference type="ChEBI" id="CHEBI:17996"/>
        <label>1</label>
    </ligand>
</feature>
<feature type="binding site" evidence="7">
    <location>
        <position position="421"/>
    </location>
    <ligand>
        <name>Zn(2+)</name>
        <dbReference type="ChEBI" id="CHEBI:29105"/>
        <label>1</label>
        <note>catalytic</note>
    </ligand>
</feature>
<dbReference type="Proteomes" id="UP000634004">
    <property type="component" value="Unassembled WGS sequence"/>
</dbReference>
<dbReference type="AlphaFoldDB" id="A0A8J3CQC4"/>
<evidence type="ECO:0000313" key="11">
    <source>
        <dbReference type="EMBL" id="GHA83963.1"/>
    </source>
</evidence>
<evidence type="ECO:0000256" key="10">
    <source>
        <dbReference type="SAM" id="SignalP"/>
    </source>
</evidence>
<feature type="disulfide bond" evidence="8">
    <location>
        <begin position="572"/>
        <end position="584"/>
    </location>
</feature>
<dbReference type="EMBL" id="BMZH01000001">
    <property type="protein sequence ID" value="GHA83963.1"/>
    <property type="molecule type" value="Genomic_DNA"/>
</dbReference>
<feature type="signal peptide" evidence="10">
    <location>
        <begin position="1"/>
        <end position="24"/>
    </location>
</feature>
<keyword evidence="7" id="KW-0862">Zinc</keyword>
<feature type="disulfide bond" evidence="8">
    <location>
        <begin position="386"/>
        <end position="404"/>
    </location>
</feature>
<evidence type="ECO:0000256" key="4">
    <source>
        <dbReference type="PIRSR" id="PIRSR601548-1"/>
    </source>
</evidence>
<feature type="binding site" evidence="9">
    <location>
        <position position="421"/>
    </location>
    <ligand>
        <name>Zn(2+)</name>
        <dbReference type="ChEBI" id="CHEBI:29105"/>
        <label>2</label>
        <note>catalytic</note>
    </ligand>
</feature>
<evidence type="ECO:0000256" key="5">
    <source>
        <dbReference type="PIRSR" id="PIRSR601548-11"/>
    </source>
</evidence>
<evidence type="ECO:0000256" key="7">
    <source>
        <dbReference type="PIRSR" id="PIRSR601548-3"/>
    </source>
</evidence>
<dbReference type="InterPro" id="IPR001548">
    <property type="entry name" value="Peptidase_M2"/>
</dbReference>
<dbReference type="Pfam" id="PF01401">
    <property type="entry name" value="Peptidase_M2"/>
    <property type="match status" value="1"/>
</dbReference>
<organism evidence="11 12">
    <name type="scientific">Algimonas arctica</name>
    <dbReference type="NCBI Taxonomy" id="1479486"/>
    <lineage>
        <taxon>Bacteria</taxon>
        <taxon>Pseudomonadati</taxon>
        <taxon>Pseudomonadota</taxon>
        <taxon>Alphaproteobacteria</taxon>
        <taxon>Maricaulales</taxon>
        <taxon>Robiginitomaculaceae</taxon>
        <taxon>Algimonas</taxon>
    </lineage>
</organism>
<accession>A0A8J3CQC4</accession>
<feature type="active site" description="Proton acceptor 1" evidence="4">
    <location>
        <position position="418"/>
    </location>
</feature>
<dbReference type="GO" id="GO:0008241">
    <property type="term" value="F:peptidyl-dipeptidase activity"/>
    <property type="evidence" value="ECO:0007669"/>
    <property type="project" value="InterPro"/>
</dbReference>
<dbReference type="CDD" id="cd06461">
    <property type="entry name" value="M2_ACE"/>
    <property type="match status" value="1"/>
</dbReference>
<dbReference type="RefSeq" id="WP_189494895.1">
    <property type="nucleotide sequence ID" value="NZ_BMZH01000001.1"/>
</dbReference>
<sequence length="653" mass="73041">MKRFFLASSCIAVLALGACTDAQTESTESTIDALTAAATTPVETRPTVQEAREFLEAAERDIVEVYRVGARAAWINANFVTFDTNSLVADASAEGSKLSTRLSNDAKRFNGVDLPEDMRRKIDMLKRGSNFPAPNREGAADELAKIMAGLDGTYAKGEFSLPKEVFDRKDVKALFTVKQEDGTKLYTGPEDGVINLGQATKMMANLRDPELMKQVWEGWRTISPAMKDDYTRMVELINEGAQELGYPDAGALWRAGYDMDADDFAVEVDRLWGQVNPLYEQLHCYVRGELNETYGNDVVPLDQPIRADLLGNMWAQQWGNVYPLAEPADAAPGVDTTALLEKNGYDALKMVKTAENFFTSMGFQELPDTFWERSLITKPEDRDVQCHASAWNLDDQQDVRIKMCTEVTGEDFQTVHHELGHNFYQRAYKAQPVFYKDGANDGFHEAIGDMIGLSITPEYLVKIGLLDKDGVPGENADIALLMKTAMDKVAFLPFGLMVDKWRWQVFDGTLSPETYNDGWWALRTQYQGIRPPADRPADAFDPGAKYHIPGNTPYMRYFLAHILQFQFHKAACDQAGFEGPLHRCSVYGNEEVGKKFNAMMEMGSSKPWPDALEAFTGSRDMDGSAILEYYAPLMTYLETQNAGRSCGWNRDAE</sequence>
<keyword evidence="1 10" id="KW-0732">Signal</keyword>
<evidence type="ECO:0000256" key="6">
    <source>
        <dbReference type="PIRSR" id="PIRSR601548-2"/>
    </source>
</evidence>
<evidence type="ECO:0000256" key="9">
    <source>
        <dbReference type="PIRSR" id="PIRSR601548-8"/>
    </source>
</evidence>
<reference evidence="11" key="1">
    <citation type="journal article" date="2014" name="Int. J. Syst. Evol. Microbiol.">
        <title>Complete genome sequence of Corynebacterium casei LMG S-19264T (=DSM 44701T), isolated from a smear-ripened cheese.</title>
        <authorList>
            <consortium name="US DOE Joint Genome Institute (JGI-PGF)"/>
            <person name="Walter F."/>
            <person name="Albersmeier A."/>
            <person name="Kalinowski J."/>
            <person name="Ruckert C."/>
        </authorList>
    </citation>
    <scope>NUCLEOTIDE SEQUENCE</scope>
    <source>
        <strain evidence="11">KCTC 32513</strain>
    </source>
</reference>
<dbReference type="GO" id="GO:0008237">
    <property type="term" value="F:metallopeptidase activity"/>
    <property type="evidence" value="ECO:0007669"/>
    <property type="project" value="InterPro"/>
</dbReference>
<evidence type="ECO:0000256" key="2">
    <source>
        <dbReference type="ARBA" id="ARBA00023157"/>
    </source>
</evidence>
<proteinExistence type="predicted"/>
<gene>
    <name evidence="11" type="ORF">GCM10009069_04140</name>
</gene>
<dbReference type="GO" id="GO:0016020">
    <property type="term" value="C:membrane"/>
    <property type="evidence" value="ECO:0007669"/>
    <property type="project" value="InterPro"/>
</dbReference>
<name>A0A8J3CQC4_9PROT</name>
<feature type="active site" description="Proton donor 1" evidence="4">
    <location>
        <position position="547"/>
    </location>
</feature>
<keyword evidence="2 8" id="KW-1015">Disulfide bond</keyword>
<dbReference type="PROSITE" id="PS51257">
    <property type="entry name" value="PROKAR_LIPOPROTEIN"/>
    <property type="match status" value="1"/>
</dbReference>
<feature type="active site" description="Proton donor 2" evidence="5">
    <location>
        <position position="547"/>
    </location>
</feature>
<keyword evidence="7" id="KW-0479">Metal-binding</keyword>